<sequence length="326" mass="35212">MSDDDLQLLRRYRRGSPFQAVFGTYLFLAFLGSGVAMLVIAFDPGSYRKAGLLLPLMAAVLLGLAIFTGMRLARMPRSWLRVNRALAGGIPKQLVSGTLQEIAPGARPGIRYVLDTKQVDVALPYWNEIMTDTNLGMRAQSAHAVTGGKVTLHLLPLLPGHQPLLLRAEYHDSQPVRVATAPLSEQDHETFRKSASFVRVFVWSLAGIFVIVGLAMPPLLLVAAILVLIGFIPAPNSRAMKQATHKRTVSGVVDEALTFRLLQGAAGTRGSSVSMATKYSYRVGGTLYQVSDGDIQAEPGQRVTLELLDGGASGLTPLSFRIDAPH</sequence>
<feature type="transmembrane region" description="Helical" evidence="1">
    <location>
        <begin position="200"/>
        <end position="232"/>
    </location>
</feature>
<dbReference type="EMBL" id="NEVM01000005">
    <property type="protein sequence ID" value="OZI31047.1"/>
    <property type="molecule type" value="Genomic_DNA"/>
</dbReference>
<keyword evidence="1" id="KW-0472">Membrane</keyword>
<feature type="transmembrane region" description="Helical" evidence="1">
    <location>
        <begin position="20"/>
        <end position="40"/>
    </location>
</feature>
<name>A0A261S238_9BORD</name>
<reference evidence="3" key="1">
    <citation type="submission" date="2017-05" db="EMBL/GenBank/DDBJ databases">
        <title>Complete and WGS of Bordetella genogroups.</title>
        <authorList>
            <person name="Spilker T."/>
            <person name="Lipuma J."/>
        </authorList>
    </citation>
    <scope>NUCLEOTIDE SEQUENCE [LARGE SCALE GENOMIC DNA]</scope>
    <source>
        <strain evidence="3">AU16122</strain>
    </source>
</reference>
<dbReference type="AlphaFoldDB" id="A0A261S238"/>
<keyword evidence="1" id="KW-1133">Transmembrane helix</keyword>
<protein>
    <submittedName>
        <fullName evidence="2">Uncharacterized protein</fullName>
    </submittedName>
</protein>
<evidence type="ECO:0000313" key="3">
    <source>
        <dbReference type="Proteomes" id="UP000216020"/>
    </source>
</evidence>
<dbReference type="Proteomes" id="UP000216020">
    <property type="component" value="Unassembled WGS sequence"/>
</dbReference>
<comment type="caution">
    <text evidence="2">The sequence shown here is derived from an EMBL/GenBank/DDBJ whole genome shotgun (WGS) entry which is preliminary data.</text>
</comment>
<keyword evidence="3" id="KW-1185">Reference proteome</keyword>
<proteinExistence type="predicted"/>
<feature type="transmembrane region" description="Helical" evidence="1">
    <location>
        <begin position="52"/>
        <end position="73"/>
    </location>
</feature>
<evidence type="ECO:0000256" key="1">
    <source>
        <dbReference type="SAM" id="Phobius"/>
    </source>
</evidence>
<keyword evidence="1" id="KW-0812">Transmembrane</keyword>
<accession>A0A261S238</accession>
<evidence type="ECO:0000313" key="2">
    <source>
        <dbReference type="EMBL" id="OZI31047.1"/>
    </source>
</evidence>
<organism evidence="2 3">
    <name type="scientific">Bordetella genomosp. 10</name>
    <dbReference type="NCBI Taxonomy" id="1416804"/>
    <lineage>
        <taxon>Bacteria</taxon>
        <taxon>Pseudomonadati</taxon>
        <taxon>Pseudomonadota</taxon>
        <taxon>Betaproteobacteria</taxon>
        <taxon>Burkholderiales</taxon>
        <taxon>Alcaligenaceae</taxon>
        <taxon>Bordetella</taxon>
    </lineage>
</organism>
<gene>
    <name evidence="2" type="ORF">CAL29_24180</name>
</gene>